<dbReference type="AlphaFoldDB" id="A0A369BXY3"/>
<evidence type="ECO:0000256" key="4">
    <source>
        <dbReference type="RuleBase" id="RU003719"/>
    </source>
</evidence>
<comment type="caution">
    <text evidence="7">The sequence shown here is derived from an EMBL/GenBank/DDBJ whole genome shotgun (WGS) entry which is preliminary data.</text>
</comment>
<dbReference type="GO" id="GO:0016616">
    <property type="term" value="F:oxidoreductase activity, acting on the CH-OH group of donors, NAD or NADP as acceptor"/>
    <property type="evidence" value="ECO:0007669"/>
    <property type="project" value="InterPro"/>
</dbReference>
<keyword evidence="2 4" id="KW-0560">Oxidoreductase</keyword>
<organism evidence="7 8">
    <name type="scientific">Thioalbus denitrificans</name>
    <dbReference type="NCBI Taxonomy" id="547122"/>
    <lineage>
        <taxon>Bacteria</taxon>
        <taxon>Pseudomonadati</taxon>
        <taxon>Pseudomonadota</taxon>
        <taxon>Gammaproteobacteria</taxon>
        <taxon>Chromatiales</taxon>
        <taxon>Ectothiorhodospiraceae</taxon>
        <taxon>Thioalbus</taxon>
    </lineage>
</organism>
<evidence type="ECO:0000259" key="5">
    <source>
        <dbReference type="Pfam" id="PF00389"/>
    </source>
</evidence>
<comment type="similarity">
    <text evidence="1 4">Belongs to the D-isomer specific 2-hydroxyacid dehydrogenase family.</text>
</comment>
<dbReference type="Pfam" id="PF02826">
    <property type="entry name" value="2-Hacid_dh_C"/>
    <property type="match status" value="1"/>
</dbReference>
<dbReference type="NCBIfam" id="NF005069">
    <property type="entry name" value="PRK06487.1"/>
    <property type="match status" value="1"/>
</dbReference>
<dbReference type="PANTHER" id="PTHR43761:SF1">
    <property type="entry name" value="D-ISOMER SPECIFIC 2-HYDROXYACID DEHYDROGENASE CATALYTIC DOMAIN-CONTAINING PROTEIN-RELATED"/>
    <property type="match status" value="1"/>
</dbReference>
<dbReference type="OrthoDB" id="9805416at2"/>
<dbReference type="InterPro" id="IPR050418">
    <property type="entry name" value="D-iso_2-hydroxyacid_DH_PdxB"/>
</dbReference>
<dbReference type="Proteomes" id="UP000252707">
    <property type="component" value="Unassembled WGS sequence"/>
</dbReference>
<sequence>MTMRGVFLDRDTVDCGDLDLAALEVSLPEWRSHGLTTAEEVDGRIAGAAVVVTNKVVLDAGTLERHRAALKLVCVAATGTNNVDLAAAARLGIPVCNVVAYGTPSVVQHTFALILALTTRLFEYTGAVRAGRWAAAPGFCLLDYPVRELAGKRIGIVGYGELGRGVARVAEAFGLEVLVARRPGGEDQRQDRLSLDELLGAADIVTLHCPLTPATRNLIGAREIGLMRPDALLINTARGGIVDEAALATALRAGRLGGAGFDVLSVEPPREGNPLLEPGIPNLVLTPHTAWASREARQRVIDQVTENIVAFLHGEPRRRVA</sequence>
<dbReference type="EMBL" id="QPJY01000010">
    <property type="protein sequence ID" value="RCX26353.1"/>
    <property type="molecule type" value="Genomic_DNA"/>
</dbReference>
<evidence type="ECO:0000256" key="3">
    <source>
        <dbReference type="ARBA" id="ARBA00023027"/>
    </source>
</evidence>
<dbReference type="PROSITE" id="PS00671">
    <property type="entry name" value="D_2_HYDROXYACID_DH_3"/>
    <property type="match status" value="1"/>
</dbReference>
<evidence type="ECO:0000259" key="6">
    <source>
        <dbReference type="Pfam" id="PF02826"/>
    </source>
</evidence>
<keyword evidence="8" id="KW-1185">Reference proteome</keyword>
<evidence type="ECO:0000256" key="1">
    <source>
        <dbReference type="ARBA" id="ARBA00005854"/>
    </source>
</evidence>
<dbReference type="Gene3D" id="3.40.50.720">
    <property type="entry name" value="NAD(P)-binding Rossmann-like Domain"/>
    <property type="match status" value="2"/>
</dbReference>
<dbReference type="InterPro" id="IPR036291">
    <property type="entry name" value="NAD(P)-bd_dom_sf"/>
</dbReference>
<dbReference type="InterPro" id="IPR006139">
    <property type="entry name" value="D-isomer_2_OHA_DH_cat_dom"/>
</dbReference>
<dbReference type="InterPro" id="IPR006140">
    <property type="entry name" value="D-isomer_DH_NAD-bd"/>
</dbReference>
<gene>
    <name evidence="7" type="ORF">DFQ59_11063</name>
</gene>
<proteinExistence type="inferred from homology"/>
<dbReference type="CDD" id="cd12162">
    <property type="entry name" value="2-Hacid_dh_4"/>
    <property type="match status" value="1"/>
</dbReference>
<dbReference type="PROSITE" id="PS00670">
    <property type="entry name" value="D_2_HYDROXYACID_DH_2"/>
    <property type="match status" value="1"/>
</dbReference>
<reference evidence="7 8" key="1">
    <citation type="submission" date="2018-07" db="EMBL/GenBank/DDBJ databases">
        <title>Genomic Encyclopedia of Type Strains, Phase IV (KMG-IV): sequencing the most valuable type-strain genomes for metagenomic binning, comparative biology and taxonomic classification.</title>
        <authorList>
            <person name="Goeker M."/>
        </authorList>
    </citation>
    <scope>NUCLEOTIDE SEQUENCE [LARGE SCALE GENOMIC DNA]</scope>
    <source>
        <strain evidence="7 8">DSM 26407</strain>
    </source>
</reference>
<feature type="domain" description="D-isomer specific 2-hydroxyacid dehydrogenase catalytic" evidence="5">
    <location>
        <begin position="37"/>
        <end position="319"/>
    </location>
</feature>
<name>A0A369BXY3_9GAMM</name>
<dbReference type="Pfam" id="PF00389">
    <property type="entry name" value="2-Hacid_dh"/>
    <property type="match status" value="1"/>
</dbReference>
<evidence type="ECO:0000313" key="8">
    <source>
        <dbReference type="Proteomes" id="UP000252707"/>
    </source>
</evidence>
<accession>A0A369BXY3</accession>
<dbReference type="GO" id="GO:0051287">
    <property type="term" value="F:NAD binding"/>
    <property type="evidence" value="ECO:0007669"/>
    <property type="project" value="InterPro"/>
</dbReference>
<protein>
    <submittedName>
        <fullName evidence="7">Glycerate dehydrogenase</fullName>
    </submittedName>
</protein>
<dbReference type="RefSeq" id="WP_114280770.1">
    <property type="nucleotide sequence ID" value="NZ_QPJY01000010.1"/>
</dbReference>
<evidence type="ECO:0000256" key="2">
    <source>
        <dbReference type="ARBA" id="ARBA00023002"/>
    </source>
</evidence>
<dbReference type="PANTHER" id="PTHR43761">
    <property type="entry name" value="D-ISOMER SPECIFIC 2-HYDROXYACID DEHYDROGENASE FAMILY PROTEIN (AFU_ORTHOLOGUE AFUA_1G13630)"/>
    <property type="match status" value="1"/>
</dbReference>
<dbReference type="SUPFAM" id="SSF52283">
    <property type="entry name" value="Formate/glycerate dehydrogenase catalytic domain-like"/>
    <property type="match status" value="1"/>
</dbReference>
<evidence type="ECO:0000313" key="7">
    <source>
        <dbReference type="EMBL" id="RCX26353.1"/>
    </source>
</evidence>
<keyword evidence="3" id="KW-0520">NAD</keyword>
<dbReference type="InterPro" id="IPR029753">
    <property type="entry name" value="D-isomer_DH_CS"/>
</dbReference>
<dbReference type="SUPFAM" id="SSF51735">
    <property type="entry name" value="NAD(P)-binding Rossmann-fold domains"/>
    <property type="match status" value="1"/>
</dbReference>
<feature type="domain" description="D-isomer specific 2-hydroxyacid dehydrogenase NAD-binding" evidence="6">
    <location>
        <begin position="111"/>
        <end position="290"/>
    </location>
</feature>